<dbReference type="InterPro" id="IPR029044">
    <property type="entry name" value="Nucleotide-diphossugar_trans"/>
</dbReference>
<organism evidence="1 2">
    <name type="scientific">Trichlorobacter thiogenes</name>
    <dbReference type="NCBI Taxonomy" id="115783"/>
    <lineage>
        <taxon>Bacteria</taxon>
        <taxon>Pseudomonadati</taxon>
        <taxon>Thermodesulfobacteriota</taxon>
        <taxon>Desulfuromonadia</taxon>
        <taxon>Geobacterales</taxon>
        <taxon>Geobacteraceae</taxon>
        <taxon>Trichlorobacter</taxon>
    </lineage>
</organism>
<accession>A0A1T4PDE2</accession>
<protein>
    <recommendedName>
        <fullName evidence="3">Nucleotide-diphospho-sugar transferase domain-containing protein</fullName>
    </recommendedName>
</protein>
<evidence type="ECO:0008006" key="3">
    <source>
        <dbReference type="Google" id="ProtNLM"/>
    </source>
</evidence>
<proteinExistence type="predicted"/>
<dbReference type="Proteomes" id="UP000190102">
    <property type="component" value="Unassembled WGS sequence"/>
</dbReference>
<dbReference type="EMBL" id="FUWR01000009">
    <property type="protein sequence ID" value="SJZ89381.1"/>
    <property type="molecule type" value="Genomic_DNA"/>
</dbReference>
<dbReference type="RefSeq" id="WP_139366741.1">
    <property type="nucleotide sequence ID" value="NZ_FUWR01000009.1"/>
</dbReference>
<evidence type="ECO:0000313" key="2">
    <source>
        <dbReference type="Proteomes" id="UP000190102"/>
    </source>
</evidence>
<keyword evidence="2" id="KW-1185">Reference proteome</keyword>
<evidence type="ECO:0000313" key="1">
    <source>
        <dbReference type="EMBL" id="SJZ89381.1"/>
    </source>
</evidence>
<dbReference type="AlphaFoldDB" id="A0A1T4PDE2"/>
<sequence length="234" mass="26362">MENKNCGIIYVATGQKYIDEALFSAHSAKSVMPDIGITLYSDKVPLDVDLSCFDNICLLNDPSYSYIDKIKPLLQSPYENTIFLDTDTYLIDSVYEIFELLSKYNLAYAHSPVRVSPWVVDLGIPACFPEANTGVIAFKKCNDINILFESWLGIYKEQLSMVSPPNHDQPSFRLALYQSNILHTVLPPEYNLRTIVPCSKGKAKVKILHGRQPSLGRAILEVNNCDAISIFDFR</sequence>
<dbReference type="STRING" id="115783.SAMN02745119_01944"/>
<reference evidence="2" key="1">
    <citation type="submission" date="2017-02" db="EMBL/GenBank/DDBJ databases">
        <authorList>
            <person name="Varghese N."/>
            <person name="Submissions S."/>
        </authorList>
    </citation>
    <scope>NUCLEOTIDE SEQUENCE [LARGE SCALE GENOMIC DNA]</scope>
    <source>
        <strain evidence="2">ATCC BAA-34</strain>
    </source>
</reference>
<dbReference type="SUPFAM" id="SSF53448">
    <property type="entry name" value="Nucleotide-diphospho-sugar transferases"/>
    <property type="match status" value="1"/>
</dbReference>
<dbReference type="Gene3D" id="3.90.550.10">
    <property type="entry name" value="Spore Coat Polysaccharide Biosynthesis Protein SpsA, Chain A"/>
    <property type="match status" value="1"/>
</dbReference>
<gene>
    <name evidence="1" type="ORF">SAMN02745119_01944</name>
</gene>
<dbReference type="OrthoDB" id="181606at2"/>
<name>A0A1T4PDE2_9BACT</name>